<evidence type="ECO:0000313" key="1">
    <source>
        <dbReference type="EMBL" id="AXH01424.1"/>
    </source>
</evidence>
<dbReference type="EMBL" id="MH460878">
    <property type="protein sequence ID" value="AXH01424.1"/>
    <property type="molecule type" value="Genomic_DNA"/>
</dbReference>
<name>A0A345INK2_SERMA</name>
<reference evidence="1" key="1">
    <citation type="submission" date="2018-06" db="EMBL/GenBank/DDBJ databases">
        <title>SME-4 producing Serratia marcescens from Argentina and comparison with genomes of other SME-producers.</title>
        <authorList>
            <person name="Dabos L."/>
            <person name="Patino Navarrete R."/>
            <person name="Naas T."/>
        </authorList>
    </citation>
    <scope>NUCLEOTIDE SEQUENCE</scope>
    <source>
        <strain evidence="1">163</strain>
    </source>
</reference>
<dbReference type="AlphaFoldDB" id="A0A345INK2"/>
<proteinExistence type="predicted"/>
<organism evidence="1">
    <name type="scientific">Serratia marcescens</name>
    <dbReference type="NCBI Taxonomy" id="615"/>
    <lineage>
        <taxon>Bacteria</taxon>
        <taxon>Pseudomonadati</taxon>
        <taxon>Pseudomonadota</taxon>
        <taxon>Gammaproteobacteria</taxon>
        <taxon>Enterobacterales</taxon>
        <taxon>Yersiniaceae</taxon>
        <taxon>Serratia</taxon>
    </lineage>
</organism>
<protein>
    <submittedName>
        <fullName evidence="1">Uncharacterized protein</fullName>
    </submittedName>
</protein>
<sequence length="61" mass="7009">MTINTLYNAKNKPANRHFMLIVSLPGIPPRGKFIAGEKRRAPTQWICWTFLSISRNNDEGH</sequence>
<accession>A0A345INK2</accession>